<dbReference type="Proteomes" id="UP000244959">
    <property type="component" value="Chromosome I"/>
</dbReference>
<dbReference type="InterPro" id="IPR043131">
    <property type="entry name" value="BCAT-like_N"/>
</dbReference>
<protein>
    <recommendedName>
        <fullName evidence="3">Probable branched-chain-amino-acid aminotransferase</fullName>
    </recommendedName>
</protein>
<dbReference type="GO" id="GO:0008483">
    <property type="term" value="F:transaminase activity"/>
    <property type="evidence" value="ECO:0007669"/>
    <property type="project" value="UniProtKB-KW"/>
</dbReference>
<dbReference type="EMBL" id="LANO01000007">
    <property type="protein sequence ID" value="KJV53520.1"/>
    <property type="molecule type" value="Genomic_DNA"/>
</dbReference>
<dbReference type="GO" id="GO:0046394">
    <property type="term" value="P:carboxylic acid biosynthetic process"/>
    <property type="evidence" value="ECO:0007669"/>
    <property type="project" value="UniProtKB-ARBA"/>
</dbReference>
<dbReference type="PANTHER" id="PTHR42743:SF5">
    <property type="entry name" value="AMINODEOXYCHORISMATE LYASE"/>
    <property type="match status" value="1"/>
</dbReference>
<comment type="cofactor">
    <cofactor evidence="1 7">
        <name>pyridoxal 5'-phosphate</name>
        <dbReference type="ChEBI" id="CHEBI:597326"/>
    </cofactor>
</comment>
<dbReference type="InterPro" id="IPR001544">
    <property type="entry name" value="Aminotrans_IV"/>
</dbReference>
<evidence type="ECO:0000313" key="8">
    <source>
        <dbReference type="EMBL" id="KJV53520.1"/>
    </source>
</evidence>
<dbReference type="InterPro" id="IPR043132">
    <property type="entry name" value="BCAT-like_C"/>
</dbReference>
<reference evidence="8 10" key="1">
    <citation type="submission" date="2015-02" db="EMBL/GenBank/DDBJ databases">
        <title>Genome Sequencing of Rickettsiales.</title>
        <authorList>
            <person name="Daugherty S.C."/>
            <person name="Su Q."/>
            <person name="Abolude K."/>
            <person name="Beier-Sexton M."/>
            <person name="Carlyon J.A."/>
            <person name="Carter R."/>
            <person name="Day N.P."/>
            <person name="Dumler S.J."/>
            <person name="Dyachenko V."/>
            <person name="Godinez A."/>
            <person name="Kurtti T.J."/>
            <person name="Lichay M."/>
            <person name="Mullins K.E."/>
            <person name="Ott S."/>
            <person name="Pappas-Brown V."/>
            <person name="Paris D.H."/>
            <person name="Patel P."/>
            <person name="Richards A.L."/>
            <person name="Sadzewicz L."/>
            <person name="Sears K."/>
            <person name="Seidman D."/>
            <person name="Sengamalay N."/>
            <person name="Stenos J."/>
            <person name="Tallon L.J."/>
            <person name="Vincent G."/>
            <person name="Fraser C.M."/>
            <person name="Munderloh U."/>
            <person name="Dunning-Hotopp J.C."/>
        </authorList>
    </citation>
    <scope>NUCLEOTIDE SEQUENCE [LARGE SCALE GENOMIC DNA]</scope>
    <source>
        <strain evidence="8 10">Gilliam</strain>
    </source>
</reference>
<evidence type="ECO:0000313" key="11">
    <source>
        <dbReference type="Proteomes" id="UP000244959"/>
    </source>
</evidence>
<evidence type="ECO:0000256" key="7">
    <source>
        <dbReference type="RuleBase" id="RU004516"/>
    </source>
</evidence>
<evidence type="ECO:0000256" key="4">
    <source>
        <dbReference type="ARBA" id="ARBA00022898"/>
    </source>
</evidence>
<accession>A0A0F3MCP1</accession>
<organism evidence="8 10">
    <name type="scientific">Orientia tsutsugamushi str. Gilliam</name>
    <dbReference type="NCBI Taxonomy" id="1359184"/>
    <lineage>
        <taxon>Bacteria</taxon>
        <taxon>Pseudomonadati</taxon>
        <taxon>Pseudomonadota</taxon>
        <taxon>Alphaproteobacteria</taxon>
        <taxon>Rickettsiales</taxon>
        <taxon>Rickettsiaceae</taxon>
        <taxon>Rickettsieae</taxon>
        <taxon>Orientia</taxon>
    </lineage>
</organism>
<dbReference type="PATRIC" id="fig|1359184.3.peg.3010"/>
<keyword evidence="11" id="KW-1185">Reference proteome</keyword>
<name>A0A0F3MCP1_ORITS</name>
<evidence type="ECO:0000256" key="6">
    <source>
        <dbReference type="RuleBase" id="RU004106"/>
    </source>
</evidence>
<dbReference type="PROSITE" id="PS00770">
    <property type="entry name" value="AA_TRANSFER_CLASS_4"/>
    <property type="match status" value="1"/>
</dbReference>
<dbReference type="Gene3D" id="3.20.10.10">
    <property type="entry name" value="D-amino Acid Aminotransferase, subunit A, domain 2"/>
    <property type="match status" value="1"/>
</dbReference>
<gene>
    <name evidence="9" type="primary">ilvE</name>
    <name evidence="9" type="ORF">GILLIAM_02218</name>
    <name evidence="8" type="ORF">OTSGILL_0725</name>
</gene>
<comment type="pathway">
    <text evidence="5">Amino-acid biosynthesis.</text>
</comment>
<evidence type="ECO:0000256" key="2">
    <source>
        <dbReference type="ARBA" id="ARBA00009320"/>
    </source>
</evidence>
<dbReference type="AlphaFoldDB" id="A0A0F3MCP1"/>
<keyword evidence="8" id="KW-0808">Transferase</keyword>
<evidence type="ECO:0000256" key="3">
    <source>
        <dbReference type="ARBA" id="ARBA00014472"/>
    </source>
</evidence>
<dbReference type="RefSeq" id="WP_047220380.1">
    <property type="nucleotide sequence ID" value="NZ_LS398551.1"/>
</dbReference>
<dbReference type="Pfam" id="PF01063">
    <property type="entry name" value="Aminotran_4"/>
    <property type="match status" value="1"/>
</dbReference>
<evidence type="ECO:0000313" key="9">
    <source>
        <dbReference type="EMBL" id="SPR11075.1"/>
    </source>
</evidence>
<dbReference type="PANTHER" id="PTHR42743">
    <property type="entry name" value="AMINO-ACID AMINOTRANSFERASE"/>
    <property type="match status" value="1"/>
</dbReference>
<dbReference type="SUPFAM" id="SSF56752">
    <property type="entry name" value="D-aminoacid aminotransferase-like PLP-dependent enzymes"/>
    <property type="match status" value="1"/>
</dbReference>
<dbReference type="Gene3D" id="3.30.470.10">
    <property type="match status" value="1"/>
</dbReference>
<proteinExistence type="inferred from homology"/>
<dbReference type="CDD" id="cd00449">
    <property type="entry name" value="PLPDE_IV"/>
    <property type="match status" value="1"/>
</dbReference>
<keyword evidence="4 7" id="KW-0663">Pyridoxal phosphate</keyword>
<dbReference type="Proteomes" id="UP000033769">
    <property type="component" value="Unassembled WGS sequence"/>
</dbReference>
<reference evidence="9" key="2">
    <citation type="submission" date="2018-03" db="EMBL/GenBank/DDBJ databases">
        <authorList>
            <person name="Keele B.F."/>
        </authorList>
    </citation>
    <scope>NUCLEOTIDE SEQUENCE [LARGE SCALE GENOMIC DNA]</scope>
    <source>
        <strain evidence="9">Gilliam</strain>
    </source>
</reference>
<comment type="similarity">
    <text evidence="2 6">Belongs to the class-IV pyridoxal-phosphate-dependent aminotransferase family.</text>
</comment>
<reference evidence="11" key="3">
    <citation type="submission" date="2018-03" db="EMBL/GenBank/DDBJ databases">
        <authorList>
            <person name="Batty M. E."/>
            <person name="Batty M E."/>
        </authorList>
    </citation>
    <scope>NUCLEOTIDE SEQUENCE [LARGE SCALE GENOMIC DNA]</scope>
    <source>
        <strain evidence="11">Gilliam</strain>
    </source>
</reference>
<dbReference type="EMBL" id="LS398551">
    <property type="protein sequence ID" value="SPR11075.1"/>
    <property type="molecule type" value="Genomic_DNA"/>
</dbReference>
<evidence type="ECO:0000256" key="5">
    <source>
        <dbReference type="ARBA" id="ARBA00029440"/>
    </source>
</evidence>
<evidence type="ECO:0000256" key="1">
    <source>
        <dbReference type="ARBA" id="ARBA00001933"/>
    </source>
</evidence>
<dbReference type="InterPro" id="IPR050571">
    <property type="entry name" value="Class-IV_PLP-Dep_Aminotrnsfr"/>
</dbReference>
<sequence>MLNFYFNNANYLWINNEFVESKTANVHLMTHSLHYASSVFEGIRTYNGKAFKLEEHIDRLFASAQQLMMSVKYSKSDIIMACKALVEKNNLKNAYIRPLIWKGAESSRLISPLLSTNVMLAGWEIPKRAQQPMNLCFSNWINIPPQTIPIQCKSGGRYTTMIISKTESENQGFDDAILLDWRGYISEATTSNIFFVAHDKIITPIADACLNGITRQTVFAIAKKLGIIAEEQYIKPECLIDYQACFLVGTSIEIREVNVINFTALKNHNLQVEKIYDHDNSVTSVIKNYYNKLVNGEEDI</sequence>
<dbReference type="InterPro" id="IPR036038">
    <property type="entry name" value="Aminotransferase-like"/>
</dbReference>
<evidence type="ECO:0000313" key="10">
    <source>
        <dbReference type="Proteomes" id="UP000033769"/>
    </source>
</evidence>
<keyword evidence="8" id="KW-0032">Aminotransferase</keyword>
<dbReference type="InterPro" id="IPR018300">
    <property type="entry name" value="Aminotrans_IV_CS"/>
</dbReference>